<dbReference type="GO" id="GO:0046872">
    <property type="term" value="F:metal ion binding"/>
    <property type="evidence" value="ECO:0007669"/>
    <property type="project" value="UniProtKB-KW"/>
</dbReference>
<dbReference type="InterPro" id="IPR007837">
    <property type="entry name" value="DinB"/>
</dbReference>
<evidence type="ECO:0000256" key="1">
    <source>
        <dbReference type="ARBA" id="ARBA00008635"/>
    </source>
</evidence>
<dbReference type="Gene3D" id="1.20.120.450">
    <property type="entry name" value="dinb family like domain"/>
    <property type="match status" value="1"/>
</dbReference>
<comment type="similarity">
    <text evidence="1">Belongs to the DinB family.</text>
</comment>
<evidence type="ECO:0000256" key="2">
    <source>
        <dbReference type="ARBA" id="ARBA00022723"/>
    </source>
</evidence>
<organism evidence="4 5">
    <name type="scientific">Oryzisolibacter propanilivorax</name>
    <dbReference type="NCBI Taxonomy" id="1527607"/>
    <lineage>
        <taxon>Bacteria</taxon>
        <taxon>Pseudomonadati</taxon>
        <taxon>Pseudomonadota</taxon>
        <taxon>Betaproteobacteria</taxon>
        <taxon>Burkholderiales</taxon>
        <taxon>Comamonadaceae</taxon>
        <taxon>Oryzisolibacter</taxon>
    </lineage>
</organism>
<sequence length="171" mass="18991">MTLDAHAHFRTLARYNAWATARLLDAVAGVPEQDYRRDVGLFFHSIHGTLNHLLVGEHGLWFVRFAEGASPRLALDTELEPDRARLDARLRDGAARWEPLIASIPAERWSATLDYITTRGAPASLPFAATLAHVFHHGTHHRGQVSAALTALGRPCPELDLVYYLQNPAMP</sequence>
<evidence type="ECO:0000256" key="3">
    <source>
        <dbReference type="PIRSR" id="PIRSR607837-1"/>
    </source>
</evidence>
<accession>A0A1G9VJN3</accession>
<feature type="binding site" evidence="3">
    <location>
        <position position="141"/>
    </location>
    <ligand>
        <name>a divalent metal cation</name>
        <dbReference type="ChEBI" id="CHEBI:60240"/>
    </ligand>
</feature>
<feature type="binding site" evidence="3">
    <location>
        <position position="52"/>
    </location>
    <ligand>
        <name>a divalent metal cation</name>
        <dbReference type="ChEBI" id="CHEBI:60240"/>
    </ligand>
</feature>
<gene>
    <name evidence="4" type="ORF">SAMN05428957_11333</name>
</gene>
<dbReference type="PANTHER" id="PTHR37302">
    <property type="entry name" value="SLR1116 PROTEIN"/>
    <property type="match status" value="1"/>
</dbReference>
<name>A0A1G9VJN3_9BURK</name>
<dbReference type="InterPro" id="IPR034660">
    <property type="entry name" value="DinB/YfiT-like"/>
</dbReference>
<dbReference type="PANTHER" id="PTHR37302:SF1">
    <property type="entry name" value="PROTEIN DINB"/>
    <property type="match status" value="1"/>
</dbReference>
<proteinExistence type="inferred from homology"/>
<dbReference type="EMBL" id="FNHP01000013">
    <property type="protein sequence ID" value="SDM72369.1"/>
    <property type="molecule type" value="Genomic_DNA"/>
</dbReference>
<protein>
    <submittedName>
        <fullName evidence="4">Uncharacterized damage-inducible protein DinB (Forms a four-helix bundle)</fullName>
    </submittedName>
</protein>
<feature type="binding site" evidence="3">
    <location>
        <position position="137"/>
    </location>
    <ligand>
        <name>a divalent metal cation</name>
        <dbReference type="ChEBI" id="CHEBI:60240"/>
    </ligand>
</feature>
<dbReference type="AlphaFoldDB" id="A0A1G9VJN3"/>
<dbReference type="Pfam" id="PF05163">
    <property type="entry name" value="DinB"/>
    <property type="match status" value="1"/>
</dbReference>
<keyword evidence="5" id="KW-1185">Reference proteome</keyword>
<reference evidence="5" key="1">
    <citation type="submission" date="2016-10" db="EMBL/GenBank/DDBJ databases">
        <authorList>
            <person name="Varghese N."/>
            <person name="Submissions S."/>
        </authorList>
    </citation>
    <scope>NUCLEOTIDE SEQUENCE [LARGE SCALE GENOMIC DNA]</scope>
    <source>
        <strain evidence="5">EPL6</strain>
    </source>
</reference>
<keyword evidence="2 3" id="KW-0479">Metal-binding</keyword>
<dbReference type="Proteomes" id="UP000198552">
    <property type="component" value="Unassembled WGS sequence"/>
</dbReference>
<dbReference type="SUPFAM" id="SSF109854">
    <property type="entry name" value="DinB/YfiT-like putative metalloenzymes"/>
    <property type="match status" value="1"/>
</dbReference>
<evidence type="ECO:0000313" key="4">
    <source>
        <dbReference type="EMBL" id="SDM72369.1"/>
    </source>
</evidence>
<evidence type="ECO:0000313" key="5">
    <source>
        <dbReference type="Proteomes" id="UP000198552"/>
    </source>
</evidence>
<dbReference type="STRING" id="1527607.SAMN05428957_11333"/>